<evidence type="ECO:0000313" key="1">
    <source>
        <dbReference type="EMBL" id="KAF2229159.1"/>
    </source>
</evidence>
<keyword evidence="2" id="KW-1185">Reference proteome</keyword>
<protein>
    <submittedName>
        <fullName evidence="1">Uncharacterized protein</fullName>
    </submittedName>
</protein>
<dbReference type="AlphaFoldDB" id="A0A6A6GU59"/>
<reference evidence="1" key="1">
    <citation type="journal article" date="2020" name="Stud. Mycol.">
        <title>101 Dothideomycetes genomes: a test case for predicting lifestyles and emergence of pathogens.</title>
        <authorList>
            <person name="Haridas S."/>
            <person name="Albert R."/>
            <person name="Binder M."/>
            <person name="Bloem J."/>
            <person name="Labutti K."/>
            <person name="Salamov A."/>
            <person name="Andreopoulos B."/>
            <person name="Baker S."/>
            <person name="Barry K."/>
            <person name="Bills G."/>
            <person name="Bluhm B."/>
            <person name="Cannon C."/>
            <person name="Castanera R."/>
            <person name="Culley D."/>
            <person name="Daum C."/>
            <person name="Ezra D."/>
            <person name="Gonzalez J."/>
            <person name="Henrissat B."/>
            <person name="Kuo A."/>
            <person name="Liang C."/>
            <person name="Lipzen A."/>
            <person name="Lutzoni F."/>
            <person name="Magnuson J."/>
            <person name="Mondo S."/>
            <person name="Nolan M."/>
            <person name="Ohm R."/>
            <person name="Pangilinan J."/>
            <person name="Park H.-J."/>
            <person name="Ramirez L."/>
            <person name="Alfaro M."/>
            <person name="Sun H."/>
            <person name="Tritt A."/>
            <person name="Yoshinaga Y."/>
            <person name="Zwiers L.-H."/>
            <person name="Turgeon B."/>
            <person name="Goodwin S."/>
            <person name="Spatafora J."/>
            <person name="Crous P."/>
            <person name="Grigoriev I."/>
        </authorList>
    </citation>
    <scope>NUCLEOTIDE SEQUENCE</scope>
    <source>
        <strain evidence="1">Tuck. ex Michener</strain>
    </source>
</reference>
<name>A0A6A6GU59_VIRVR</name>
<gene>
    <name evidence="1" type="ORF">EV356DRAFT_21613</name>
</gene>
<organism evidence="1 2">
    <name type="scientific">Viridothelium virens</name>
    <name type="common">Speckled blister lichen</name>
    <name type="synonym">Trypethelium virens</name>
    <dbReference type="NCBI Taxonomy" id="1048519"/>
    <lineage>
        <taxon>Eukaryota</taxon>
        <taxon>Fungi</taxon>
        <taxon>Dikarya</taxon>
        <taxon>Ascomycota</taxon>
        <taxon>Pezizomycotina</taxon>
        <taxon>Dothideomycetes</taxon>
        <taxon>Dothideomycetes incertae sedis</taxon>
        <taxon>Trypetheliales</taxon>
        <taxon>Trypetheliaceae</taxon>
        <taxon>Viridothelium</taxon>
    </lineage>
</organism>
<dbReference type="Proteomes" id="UP000800092">
    <property type="component" value="Unassembled WGS sequence"/>
</dbReference>
<dbReference type="EMBL" id="ML991873">
    <property type="protein sequence ID" value="KAF2229159.1"/>
    <property type="molecule type" value="Genomic_DNA"/>
</dbReference>
<proteinExistence type="predicted"/>
<sequence>MLFMSAPRYPSSERLCICWTSYAGLSFCDCCRFTGQSSYCCTSSVVRERNTDGNRCFVNGYRGPRAELTWLCPVAQRDWSTLRLDHSTSECPNIWTLTSGIED</sequence>
<accession>A0A6A6GU59</accession>
<evidence type="ECO:0000313" key="2">
    <source>
        <dbReference type="Proteomes" id="UP000800092"/>
    </source>
</evidence>